<dbReference type="STRING" id="247633.GP2143_00602"/>
<evidence type="ECO:0000313" key="2">
    <source>
        <dbReference type="Proteomes" id="UP000004931"/>
    </source>
</evidence>
<organism evidence="1 2">
    <name type="scientific">marine gamma proteobacterium HTCC2143</name>
    <dbReference type="NCBI Taxonomy" id="247633"/>
    <lineage>
        <taxon>Bacteria</taxon>
        <taxon>Pseudomonadati</taxon>
        <taxon>Pseudomonadota</taxon>
        <taxon>Gammaproteobacteria</taxon>
        <taxon>Cellvibrionales</taxon>
        <taxon>Spongiibacteraceae</taxon>
        <taxon>BD1-7 clade</taxon>
    </lineage>
</organism>
<protein>
    <recommendedName>
        <fullName evidence="3">DUF354 domain-containing protein</fullName>
    </recommendedName>
</protein>
<keyword evidence="2" id="KW-1185">Reference proteome</keyword>
<reference evidence="1 2" key="1">
    <citation type="journal article" date="2010" name="J. Bacteriol.">
        <title>Genome sequence of the oligotrophic marine Gammaproteobacterium HTCC2143, isolated from the Oregon Coast.</title>
        <authorList>
            <person name="Oh H.M."/>
            <person name="Kang I."/>
            <person name="Ferriera S."/>
            <person name="Giovannoni S.J."/>
            <person name="Cho J.C."/>
        </authorList>
    </citation>
    <scope>NUCLEOTIDE SEQUENCE [LARGE SCALE GENOMIC DNA]</scope>
    <source>
        <strain evidence="1 2">HTCC2143</strain>
    </source>
</reference>
<evidence type="ECO:0008006" key="3">
    <source>
        <dbReference type="Google" id="ProtNLM"/>
    </source>
</evidence>
<comment type="caution">
    <text evidence="1">The sequence shown here is derived from an EMBL/GenBank/DDBJ whole genome shotgun (WGS) entry which is preliminary data.</text>
</comment>
<dbReference type="SUPFAM" id="SSF53756">
    <property type="entry name" value="UDP-Glycosyltransferase/glycogen phosphorylase"/>
    <property type="match status" value="1"/>
</dbReference>
<sequence length="352" mass="39819">MSKDRPVVAFFPAHPAQLWLMNSVVTALGERITAVWVLRDKDVLIDIANRLNIEYVVISRAKTGLLGNMLELLANTIRAVRLTKKYKINLWFTKYGAGNIASVLCGRSSISFNDDDIDIVPLIAITSYPFAKKILAPRWVRMGRFDQKTIRFNASNELVYLHPKRFSPDYEKLKALNINDDQPFILIRMSALDAHHDVGIRGLSEQFLETMINRYQNTHQLFISSEKPLSDIFSKYHLRNNVDDIHHVLHAAACIVTDSLSMALEGAILGTASVRLSDFGLQVSAFKAIEKYELIYNLAPDETEAAIAAIDQVLKYDASGEISRRSKNLIDELEDPLPYFTDTILDQLERGH</sequence>
<dbReference type="PANTHER" id="PTHR39662">
    <property type="entry name" value="DUF354 DOMAIN-CONTAINING PROTEIN-RELATED"/>
    <property type="match status" value="1"/>
</dbReference>
<dbReference type="EMBL" id="AAVT01000007">
    <property type="protein sequence ID" value="EAW30593.1"/>
    <property type="molecule type" value="Genomic_DNA"/>
</dbReference>
<proteinExistence type="predicted"/>
<dbReference type="PANTHER" id="PTHR39662:SF1">
    <property type="entry name" value="DUF354 DOMAIN-CONTAINING PROTEIN"/>
    <property type="match status" value="1"/>
</dbReference>
<name>A0YEZ8_9GAMM</name>
<dbReference type="InterPro" id="IPR007152">
    <property type="entry name" value="DUF354"/>
</dbReference>
<accession>A0YEZ8</accession>
<gene>
    <name evidence="1" type="ORF">GP2143_00602</name>
</gene>
<dbReference type="OrthoDB" id="7058268at2"/>
<dbReference type="AlphaFoldDB" id="A0YEZ8"/>
<dbReference type="Proteomes" id="UP000004931">
    <property type="component" value="Unassembled WGS sequence"/>
</dbReference>
<evidence type="ECO:0000313" key="1">
    <source>
        <dbReference type="EMBL" id="EAW30593.1"/>
    </source>
</evidence>
<dbReference type="eggNOG" id="COG1817">
    <property type="taxonomic scope" value="Bacteria"/>
</dbReference>